<feature type="transmembrane region" description="Helical" evidence="1">
    <location>
        <begin position="20"/>
        <end position="39"/>
    </location>
</feature>
<organism evidence="2 3">
    <name type="scientific">Agrococcus terreus</name>
    <dbReference type="NCBI Taxonomy" id="574649"/>
    <lineage>
        <taxon>Bacteria</taxon>
        <taxon>Bacillati</taxon>
        <taxon>Actinomycetota</taxon>
        <taxon>Actinomycetes</taxon>
        <taxon>Micrococcales</taxon>
        <taxon>Microbacteriaceae</taxon>
        <taxon>Agrococcus</taxon>
    </lineage>
</organism>
<sequence length="129" mass="13722">MTDLAARYGRRTAAPRTRRAWWIAGVAALTLVVGALWWISSDPLSPTVQSQDISHAVVDDSTIEVRFAVTVDPGTPVTCAVQALDLSYGIVGWVEVPLEAAEVPTSTHAVQLRTAAPAANGLVSECWVP</sequence>
<evidence type="ECO:0000313" key="3">
    <source>
        <dbReference type="Proteomes" id="UP000626982"/>
    </source>
</evidence>
<gene>
    <name evidence="2" type="ORF">GCM10010968_08780</name>
</gene>
<dbReference type="Proteomes" id="UP000626982">
    <property type="component" value="Unassembled WGS sequence"/>
</dbReference>
<evidence type="ECO:0000256" key="1">
    <source>
        <dbReference type="SAM" id="Phobius"/>
    </source>
</evidence>
<protein>
    <recommendedName>
        <fullName evidence="4">DUF4307 domain-containing protein</fullName>
    </recommendedName>
</protein>
<dbReference type="Pfam" id="PF14155">
    <property type="entry name" value="DUF4307"/>
    <property type="match status" value="1"/>
</dbReference>
<evidence type="ECO:0008006" key="4">
    <source>
        <dbReference type="Google" id="ProtNLM"/>
    </source>
</evidence>
<keyword evidence="3" id="KW-1185">Reference proteome</keyword>
<keyword evidence="1" id="KW-0472">Membrane</keyword>
<dbReference type="InterPro" id="IPR025443">
    <property type="entry name" value="DUF4307"/>
</dbReference>
<keyword evidence="1" id="KW-0812">Transmembrane</keyword>
<proteinExistence type="predicted"/>
<evidence type="ECO:0000313" key="2">
    <source>
        <dbReference type="EMBL" id="GGN80687.1"/>
    </source>
</evidence>
<accession>A0ABQ2KE08</accession>
<dbReference type="RefSeq" id="WP_188716432.1">
    <property type="nucleotide sequence ID" value="NZ_BAABBD010000006.1"/>
</dbReference>
<name>A0ABQ2KE08_9MICO</name>
<dbReference type="EMBL" id="BMLM01000001">
    <property type="protein sequence ID" value="GGN80687.1"/>
    <property type="molecule type" value="Genomic_DNA"/>
</dbReference>
<reference evidence="3" key="1">
    <citation type="journal article" date="2019" name="Int. J. Syst. Evol. Microbiol.">
        <title>The Global Catalogue of Microorganisms (GCM) 10K type strain sequencing project: providing services to taxonomists for standard genome sequencing and annotation.</title>
        <authorList>
            <consortium name="The Broad Institute Genomics Platform"/>
            <consortium name="The Broad Institute Genome Sequencing Center for Infectious Disease"/>
            <person name="Wu L."/>
            <person name="Ma J."/>
        </authorList>
    </citation>
    <scope>NUCLEOTIDE SEQUENCE [LARGE SCALE GENOMIC DNA]</scope>
    <source>
        <strain evidence="3">CGMCC 1.6960</strain>
    </source>
</reference>
<comment type="caution">
    <text evidence="2">The sequence shown here is derived from an EMBL/GenBank/DDBJ whole genome shotgun (WGS) entry which is preliminary data.</text>
</comment>
<keyword evidence="1" id="KW-1133">Transmembrane helix</keyword>